<organism evidence="4 5">
    <name type="scientific">Planosporangium thailandense</name>
    <dbReference type="NCBI Taxonomy" id="765197"/>
    <lineage>
        <taxon>Bacteria</taxon>
        <taxon>Bacillati</taxon>
        <taxon>Actinomycetota</taxon>
        <taxon>Actinomycetes</taxon>
        <taxon>Micromonosporales</taxon>
        <taxon>Micromonosporaceae</taxon>
        <taxon>Planosporangium</taxon>
    </lineage>
</organism>
<keyword evidence="2" id="KW-1133">Transmembrane helix</keyword>
<keyword evidence="2" id="KW-0812">Transmembrane</keyword>
<evidence type="ECO:0000313" key="5">
    <source>
        <dbReference type="Proteomes" id="UP000722989"/>
    </source>
</evidence>
<dbReference type="InterPro" id="IPR050922">
    <property type="entry name" value="LytR/CpsA/Psr_CW_biosynth"/>
</dbReference>
<proteinExistence type="inferred from homology"/>
<keyword evidence="5" id="KW-1185">Reference proteome</keyword>
<name>A0ABX0Y7S6_9ACTN</name>
<sequence>MDGHGSGGAYGAPWRQERRQAWWRRLRWRRALAVFAAVACALTGLGLIGAVTLASRFDNSIHRGNLLGSARTTPGKDVHGPLNFLLIGSNYRTQDPSNGERADTIMIVHVAKDLSHAYLVSVPRDLYYTIKPYPPTQFAGSTEKIDAALNYGGMPLMSQTVSDLTGLRFDGAVEARFDGFQQAVQALGGVDLCVDEKTVSVHIGHTADGRYAMPYTNTGAHPIPVPGVTPQVYYPGCQHMVPWQALDYVRQRELLPNGDYDRQRHQQQFITAVLKQTASAGTLTDPIKLDKTLRAIGQALTIDTNGTSVTDFVYALKGIKASSLVGLKAPSHPEVIGNTSYVVGEPDLPDLWAAIRDDTLDAYAAAHPSLVNPLDGHAAPPTQG</sequence>
<dbReference type="EMBL" id="JAATVY010000031">
    <property type="protein sequence ID" value="NJC73478.1"/>
    <property type="molecule type" value="Genomic_DNA"/>
</dbReference>
<dbReference type="NCBIfam" id="TIGR00350">
    <property type="entry name" value="lytR_cpsA_psr"/>
    <property type="match status" value="1"/>
</dbReference>
<dbReference type="InterPro" id="IPR004474">
    <property type="entry name" value="LytR_CpsA_psr"/>
</dbReference>
<dbReference type="Pfam" id="PF03816">
    <property type="entry name" value="LytR_cpsA_psr"/>
    <property type="match status" value="1"/>
</dbReference>
<dbReference type="Gene3D" id="3.40.630.190">
    <property type="entry name" value="LCP protein"/>
    <property type="match status" value="1"/>
</dbReference>
<reference evidence="4 5" key="1">
    <citation type="submission" date="2020-03" db="EMBL/GenBank/DDBJ databases">
        <title>WGS of the type strain of Planosporangium spp.</title>
        <authorList>
            <person name="Thawai C."/>
        </authorList>
    </citation>
    <scope>NUCLEOTIDE SEQUENCE [LARGE SCALE GENOMIC DNA]</scope>
    <source>
        <strain evidence="4 5">TBRC 5610</strain>
    </source>
</reference>
<protein>
    <submittedName>
        <fullName evidence="4">LCP family protein</fullName>
    </submittedName>
</protein>
<evidence type="ECO:0000313" key="4">
    <source>
        <dbReference type="EMBL" id="NJC73478.1"/>
    </source>
</evidence>
<evidence type="ECO:0000256" key="2">
    <source>
        <dbReference type="SAM" id="Phobius"/>
    </source>
</evidence>
<keyword evidence="2" id="KW-0472">Membrane</keyword>
<dbReference type="RefSeq" id="WP_167928387.1">
    <property type="nucleotide sequence ID" value="NZ_JAATVY010000031.1"/>
</dbReference>
<evidence type="ECO:0000256" key="1">
    <source>
        <dbReference type="ARBA" id="ARBA00006068"/>
    </source>
</evidence>
<comment type="similarity">
    <text evidence="1">Belongs to the LytR/CpsA/Psr (LCP) family.</text>
</comment>
<feature type="transmembrane region" description="Helical" evidence="2">
    <location>
        <begin position="32"/>
        <end position="54"/>
    </location>
</feature>
<dbReference type="PANTHER" id="PTHR33392">
    <property type="entry name" value="POLYISOPRENYL-TEICHOIC ACID--PEPTIDOGLYCAN TEICHOIC ACID TRANSFERASE TAGU"/>
    <property type="match status" value="1"/>
</dbReference>
<accession>A0ABX0Y7S6</accession>
<feature type="domain" description="Cell envelope-related transcriptional attenuator" evidence="3">
    <location>
        <begin position="101"/>
        <end position="278"/>
    </location>
</feature>
<evidence type="ECO:0000259" key="3">
    <source>
        <dbReference type="Pfam" id="PF03816"/>
    </source>
</evidence>
<comment type="caution">
    <text evidence="4">The sequence shown here is derived from an EMBL/GenBank/DDBJ whole genome shotgun (WGS) entry which is preliminary data.</text>
</comment>
<gene>
    <name evidence="4" type="ORF">HC031_27685</name>
</gene>
<dbReference type="Proteomes" id="UP000722989">
    <property type="component" value="Unassembled WGS sequence"/>
</dbReference>
<dbReference type="PANTHER" id="PTHR33392:SF6">
    <property type="entry name" value="POLYISOPRENYL-TEICHOIC ACID--PEPTIDOGLYCAN TEICHOIC ACID TRANSFERASE TAGU"/>
    <property type="match status" value="1"/>
</dbReference>